<feature type="compositionally biased region" description="Low complexity" evidence="1">
    <location>
        <begin position="28"/>
        <end position="41"/>
    </location>
</feature>
<organism evidence="2 3">
    <name type="scientific">Hebeloma cylindrosporum</name>
    <dbReference type="NCBI Taxonomy" id="76867"/>
    <lineage>
        <taxon>Eukaryota</taxon>
        <taxon>Fungi</taxon>
        <taxon>Dikarya</taxon>
        <taxon>Basidiomycota</taxon>
        <taxon>Agaricomycotina</taxon>
        <taxon>Agaricomycetes</taxon>
        <taxon>Agaricomycetidae</taxon>
        <taxon>Agaricales</taxon>
        <taxon>Agaricineae</taxon>
        <taxon>Hymenogastraceae</taxon>
        <taxon>Hebeloma</taxon>
    </lineage>
</organism>
<keyword evidence="3" id="KW-1185">Reference proteome</keyword>
<dbReference type="AlphaFoldDB" id="A0A0C2XQJ0"/>
<evidence type="ECO:0000313" key="3">
    <source>
        <dbReference type="Proteomes" id="UP000053424"/>
    </source>
</evidence>
<reference evidence="2 3" key="1">
    <citation type="submission" date="2014-04" db="EMBL/GenBank/DDBJ databases">
        <authorList>
            <consortium name="DOE Joint Genome Institute"/>
            <person name="Kuo A."/>
            <person name="Gay G."/>
            <person name="Dore J."/>
            <person name="Kohler A."/>
            <person name="Nagy L.G."/>
            <person name="Floudas D."/>
            <person name="Copeland A."/>
            <person name="Barry K.W."/>
            <person name="Cichocki N."/>
            <person name="Veneault-Fourrey C."/>
            <person name="LaButti K."/>
            <person name="Lindquist E.A."/>
            <person name="Lipzen A."/>
            <person name="Lundell T."/>
            <person name="Morin E."/>
            <person name="Murat C."/>
            <person name="Sun H."/>
            <person name="Tunlid A."/>
            <person name="Henrissat B."/>
            <person name="Grigoriev I.V."/>
            <person name="Hibbett D.S."/>
            <person name="Martin F."/>
            <person name="Nordberg H.P."/>
            <person name="Cantor M.N."/>
            <person name="Hua S.X."/>
        </authorList>
    </citation>
    <scope>NUCLEOTIDE SEQUENCE [LARGE SCALE GENOMIC DNA]</scope>
    <source>
        <strain evidence="3">h7</strain>
    </source>
</reference>
<dbReference type="EMBL" id="KN831784">
    <property type="protein sequence ID" value="KIM39893.1"/>
    <property type="molecule type" value="Genomic_DNA"/>
</dbReference>
<gene>
    <name evidence="2" type="ORF">M413DRAFT_187088</name>
</gene>
<dbReference type="Proteomes" id="UP000053424">
    <property type="component" value="Unassembled WGS sequence"/>
</dbReference>
<feature type="region of interest" description="Disordered" evidence="1">
    <location>
        <begin position="21"/>
        <end position="76"/>
    </location>
</feature>
<proteinExistence type="predicted"/>
<sequence length="202" mass="22341">MSNLKERIGRKVGYNNKSWIRPGYQVKQSPPQQPRIRQQISTAAGYESDRSSHEEDSGHCDRPSHPGFRNSARSTSLLERMGISPGADSGDDDEDTEAIAKSLFERVGLVAGVETVHGTFSSARTPDNVHRSEKDQESVNALAGTLTTAQPLANDPVCQSCFPIVFLSCHCHASIGKCRHCLSQPPYQRQRRQRRHLTTSGQ</sequence>
<evidence type="ECO:0000313" key="2">
    <source>
        <dbReference type="EMBL" id="KIM39893.1"/>
    </source>
</evidence>
<evidence type="ECO:0000256" key="1">
    <source>
        <dbReference type="SAM" id="MobiDB-lite"/>
    </source>
</evidence>
<name>A0A0C2XQJ0_HEBCY</name>
<reference evidence="3" key="2">
    <citation type="submission" date="2015-01" db="EMBL/GenBank/DDBJ databases">
        <title>Evolutionary Origins and Diversification of the Mycorrhizal Mutualists.</title>
        <authorList>
            <consortium name="DOE Joint Genome Institute"/>
            <consortium name="Mycorrhizal Genomics Consortium"/>
            <person name="Kohler A."/>
            <person name="Kuo A."/>
            <person name="Nagy L.G."/>
            <person name="Floudas D."/>
            <person name="Copeland A."/>
            <person name="Barry K.W."/>
            <person name="Cichocki N."/>
            <person name="Veneault-Fourrey C."/>
            <person name="LaButti K."/>
            <person name="Lindquist E.A."/>
            <person name="Lipzen A."/>
            <person name="Lundell T."/>
            <person name="Morin E."/>
            <person name="Murat C."/>
            <person name="Riley R."/>
            <person name="Ohm R."/>
            <person name="Sun H."/>
            <person name="Tunlid A."/>
            <person name="Henrissat B."/>
            <person name="Grigoriev I.V."/>
            <person name="Hibbett D.S."/>
            <person name="Martin F."/>
        </authorList>
    </citation>
    <scope>NUCLEOTIDE SEQUENCE [LARGE SCALE GENOMIC DNA]</scope>
    <source>
        <strain evidence="3">h7</strain>
    </source>
</reference>
<accession>A0A0C2XQJ0</accession>
<protein>
    <submittedName>
        <fullName evidence="2">Uncharacterized protein</fullName>
    </submittedName>
</protein>
<feature type="compositionally biased region" description="Basic and acidic residues" evidence="1">
    <location>
        <begin position="47"/>
        <end position="64"/>
    </location>
</feature>
<dbReference type="HOGENOM" id="CLU_1354760_0_0_1"/>